<dbReference type="EMBL" id="NLAX01000697">
    <property type="protein sequence ID" value="PKS08377.1"/>
    <property type="molecule type" value="Genomic_DNA"/>
</dbReference>
<gene>
    <name evidence="2" type="ORF">jhhlp_005321</name>
</gene>
<dbReference type="Pfam" id="PF13508">
    <property type="entry name" value="Acetyltransf_7"/>
    <property type="match status" value="1"/>
</dbReference>
<dbReference type="Gene3D" id="3.40.630.30">
    <property type="match status" value="1"/>
</dbReference>
<dbReference type="VEuPathDB" id="FungiDB:jhhlp_005321"/>
<keyword evidence="3" id="KW-1185">Reference proteome</keyword>
<organism evidence="2 3">
    <name type="scientific">Lomentospora prolificans</name>
    <dbReference type="NCBI Taxonomy" id="41688"/>
    <lineage>
        <taxon>Eukaryota</taxon>
        <taxon>Fungi</taxon>
        <taxon>Dikarya</taxon>
        <taxon>Ascomycota</taxon>
        <taxon>Pezizomycotina</taxon>
        <taxon>Sordariomycetes</taxon>
        <taxon>Hypocreomycetidae</taxon>
        <taxon>Microascales</taxon>
        <taxon>Microascaceae</taxon>
        <taxon>Lomentospora</taxon>
    </lineage>
</organism>
<name>A0A2N3N7I9_9PEZI</name>
<sequence>MTVNNTKETLHYRVAVPDDAAQLQAFVKSAYRGESSRQGWTTEADLLSDERISIDGMMEKITTPDSSVLIVTNGDEKTFLACCEVLKRSDDLAYFGMFAVDPARQGQGLGRQVLAYAEMYCVKTWGVKKVEMSVIWTREELISWYVRRGYKKTGETRPFPYSELVNGVALRDDLYFDILEKDLAGVGVEVAA</sequence>
<dbReference type="OrthoDB" id="5689at2759"/>
<evidence type="ECO:0000259" key="1">
    <source>
        <dbReference type="PROSITE" id="PS51186"/>
    </source>
</evidence>
<feature type="domain" description="N-acetyltransferase" evidence="1">
    <location>
        <begin position="10"/>
        <end position="177"/>
    </location>
</feature>
<evidence type="ECO:0000313" key="2">
    <source>
        <dbReference type="EMBL" id="PKS08377.1"/>
    </source>
</evidence>
<dbReference type="STRING" id="41688.A0A2N3N7I9"/>
<dbReference type="GO" id="GO:0016747">
    <property type="term" value="F:acyltransferase activity, transferring groups other than amino-acyl groups"/>
    <property type="evidence" value="ECO:0007669"/>
    <property type="project" value="InterPro"/>
</dbReference>
<comment type="caution">
    <text evidence="2">The sequence shown here is derived from an EMBL/GenBank/DDBJ whole genome shotgun (WGS) entry which is preliminary data.</text>
</comment>
<accession>A0A2N3N7I9</accession>
<dbReference type="AlphaFoldDB" id="A0A2N3N7I9"/>
<reference evidence="2 3" key="1">
    <citation type="journal article" date="2017" name="G3 (Bethesda)">
        <title>First Draft Genome Sequence of the Pathogenic Fungus Lomentospora prolificans (Formerly Scedosporium prolificans).</title>
        <authorList>
            <person name="Luo R."/>
            <person name="Zimin A."/>
            <person name="Workman R."/>
            <person name="Fan Y."/>
            <person name="Pertea G."/>
            <person name="Grossman N."/>
            <person name="Wear M.P."/>
            <person name="Jia B."/>
            <person name="Miller H."/>
            <person name="Casadevall A."/>
            <person name="Timp W."/>
            <person name="Zhang S.X."/>
            <person name="Salzberg S.L."/>
        </authorList>
    </citation>
    <scope>NUCLEOTIDE SEQUENCE [LARGE SCALE GENOMIC DNA]</scope>
    <source>
        <strain evidence="2 3">JHH-5317</strain>
    </source>
</reference>
<dbReference type="CDD" id="cd04301">
    <property type="entry name" value="NAT_SF"/>
    <property type="match status" value="1"/>
</dbReference>
<dbReference type="PROSITE" id="PS51186">
    <property type="entry name" value="GNAT"/>
    <property type="match status" value="1"/>
</dbReference>
<dbReference type="InParanoid" id="A0A2N3N7I9"/>
<protein>
    <recommendedName>
        <fullName evidence="1">N-acetyltransferase domain-containing protein</fullName>
    </recommendedName>
</protein>
<dbReference type="Proteomes" id="UP000233524">
    <property type="component" value="Unassembled WGS sequence"/>
</dbReference>
<proteinExistence type="predicted"/>
<evidence type="ECO:0000313" key="3">
    <source>
        <dbReference type="Proteomes" id="UP000233524"/>
    </source>
</evidence>
<dbReference type="InterPro" id="IPR016181">
    <property type="entry name" value="Acyl_CoA_acyltransferase"/>
</dbReference>
<dbReference type="InterPro" id="IPR000182">
    <property type="entry name" value="GNAT_dom"/>
</dbReference>
<dbReference type="SUPFAM" id="SSF55729">
    <property type="entry name" value="Acyl-CoA N-acyltransferases (Nat)"/>
    <property type="match status" value="1"/>
</dbReference>